<evidence type="ECO:0000256" key="2">
    <source>
        <dbReference type="ARBA" id="ARBA00012438"/>
    </source>
</evidence>
<name>A0A1N6Y3W8_9BACI</name>
<sequence>MKKTGQLMLIGVSVLFTVFQLLIFHDPFYKESIDFIIATSIAWFVGWHYDKLKYDQLRRKQSEENYRELIEMLPESVIIHRNFNILYVNKAAEVMLGARKKSELHGRSLLELMDANEAERLTSGRQKEELGQSSSVYTVCKLACLHLKTIFYEFSSLSILFEGKEAVLYIGKDVTDQKTQTESLLQKSEKLAVVGQLAAGIAHEIRNPLTSIKGFIQLVHAEIDQPDHKEFLKIVLIELERINAIVGEFLVLAKPNAVKIKKTDVKPLLEDVVALINSQAIMDNVQINVAYQTPIPAIVCEENQLKQVFINILKNGIEAMPGGGFIRVEVEETKEGNVSFAFTDQGVGIPQDRIPTLGEPFYTTKEKGTGLGLMTCFKIIDHHKGKLHIKSEIGKGTTVRVLLPAAPVIQQKDEVKKVWSVKQEETANLF</sequence>
<dbReference type="CDD" id="cd00075">
    <property type="entry name" value="HATPase"/>
    <property type="match status" value="1"/>
</dbReference>
<dbReference type="InterPro" id="IPR004358">
    <property type="entry name" value="Sig_transdc_His_kin-like_C"/>
</dbReference>
<dbReference type="CDD" id="cd00130">
    <property type="entry name" value="PAS"/>
    <property type="match status" value="1"/>
</dbReference>
<dbReference type="PANTHER" id="PTHR43065:SF34">
    <property type="entry name" value="SPORULATION KINASE A"/>
    <property type="match status" value="1"/>
</dbReference>
<dbReference type="Proteomes" id="UP000215545">
    <property type="component" value="Unassembled WGS sequence"/>
</dbReference>
<dbReference type="AlphaFoldDB" id="A0A1N6Y3W8"/>
<reference evidence="15" key="2">
    <citation type="submission" date="2017-03" db="EMBL/GenBank/DDBJ databases">
        <title>Bacillus sp. V-88(T) DSM27956, whole genome shotgun sequencing project.</title>
        <authorList>
            <person name="Dastager S.G."/>
            <person name="Neurgaonkar P.S."/>
            <person name="Dharne M.S."/>
        </authorList>
    </citation>
    <scope>NUCLEOTIDE SEQUENCE [LARGE SCALE GENOMIC DNA]</scope>
    <source>
        <strain evidence="15">DSM 25145</strain>
    </source>
</reference>
<dbReference type="PANTHER" id="PTHR43065">
    <property type="entry name" value="SENSOR HISTIDINE KINASE"/>
    <property type="match status" value="1"/>
</dbReference>
<evidence type="ECO:0000256" key="6">
    <source>
        <dbReference type="ARBA" id="ARBA00022777"/>
    </source>
</evidence>
<evidence type="ECO:0000256" key="9">
    <source>
        <dbReference type="ARBA" id="ARBA00023012"/>
    </source>
</evidence>
<dbReference type="SUPFAM" id="SSF55874">
    <property type="entry name" value="ATPase domain of HSP90 chaperone/DNA topoisomerase II/histidine kinase"/>
    <property type="match status" value="1"/>
</dbReference>
<dbReference type="CDD" id="cd00082">
    <property type="entry name" value="HisKA"/>
    <property type="match status" value="1"/>
</dbReference>
<evidence type="ECO:0000256" key="1">
    <source>
        <dbReference type="ARBA" id="ARBA00000085"/>
    </source>
</evidence>
<dbReference type="InterPro" id="IPR003661">
    <property type="entry name" value="HisK_dim/P_dom"/>
</dbReference>
<evidence type="ECO:0000313" key="12">
    <source>
        <dbReference type="EMBL" id="OXS77505.1"/>
    </source>
</evidence>
<comment type="catalytic activity">
    <reaction evidence="1">
        <text>ATP + protein L-histidine = ADP + protein N-phospho-L-histidine.</text>
        <dbReference type="EC" id="2.7.13.3"/>
    </reaction>
</comment>
<reference evidence="13 14" key="1">
    <citation type="submission" date="2017-01" db="EMBL/GenBank/DDBJ databases">
        <authorList>
            <person name="Mah S.A."/>
            <person name="Swanson W.J."/>
            <person name="Moy G.W."/>
            <person name="Vacquier V.D."/>
        </authorList>
    </citation>
    <scope>NUCLEOTIDE SEQUENCE [LARGE SCALE GENOMIC DNA]</scope>
    <source>
        <strain evidence="13 14">NIO-1016</strain>
    </source>
</reference>
<feature type="domain" description="Histidine kinase" evidence="11">
    <location>
        <begin position="200"/>
        <end position="407"/>
    </location>
</feature>
<dbReference type="GO" id="GO:0005524">
    <property type="term" value="F:ATP binding"/>
    <property type="evidence" value="ECO:0007669"/>
    <property type="project" value="UniProtKB-KW"/>
</dbReference>
<dbReference type="Gene3D" id="3.30.450.20">
    <property type="entry name" value="PAS domain"/>
    <property type="match status" value="1"/>
</dbReference>
<dbReference type="Gene3D" id="3.30.565.10">
    <property type="entry name" value="Histidine kinase-like ATPase, C-terminal domain"/>
    <property type="match status" value="1"/>
</dbReference>
<dbReference type="EC" id="2.7.13.3" evidence="2"/>
<keyword evidence="7" id="KW-0067">ATP-binding</keyword>
<keyword evidence="15" id="KW-1185">Reference proteome</keyword>
<evidence type="ECO:0000256" key="5">
    <source>
        <dbReference type="ARBA" id="ARBA00022741"/>
    </source>
</evidence>
<keyword evidence="6 13" id="KW-0418">Kinase</keyword>
<dbReference type="OrthoDB" id="9815750at2"/>
<accession>A0A1N6Y3W8</accession>
<dbReference type="EMBL" id="MWSK01000005">
    <property type="protein sequence ID" value="OXS77505.1"/>
    <property type="molecule type" value="Genomic_DNA"/>
</dbReference>
<dbReference type="InterPro" id="IPR036890">
    <property type="entry name" value="HATPase_C_sf"/>
</dbReference>
<dbReference type="SMART" id="SM00387">
    <property type="entry name" value="HATPase_c"/>
    <property type="match status" value="1"/>
</dbReference>
<dbReference type="Pfam" id="PF02518">
    <property type="entry name" value="HATPase_c"/>
    <property type="match status" value="1"/>
</dbReference>
<protein>
    <recommendedName>
        <fullName evidence="2">histidine kinase</fullName>
        <ecNumber evidence="2">2.7.13.3</ecNumber>
    </recommendedName>
</protein>
<evidence type="ECO:0000259" key="11">
    <source>
        <dbReference type="PROSITE" id="PS50109"/>
    </source>
</evidence>
<dbReference type="FunFam" id="1.10.287.130:FF:000040">
    <property type="entry name" value="PAS domain-containing sensor histidine kinase"/>
    <property type="match status" value="1"/>
</dbReference>
<dbReference type="InterPro" id="IPR035965">
    <property type="entry name" value="PAS-like_dom_sf"/>
</dbReference>
<reference evidence="12" key="3">
    <citation type="submission" date="2017-03" db="EMBL/GenBank/DDBJ databases">
        <authorList>
            <person name="Dastager S.G."/>
            <person name="Neurgaonkar P.S."/>
            <person name="Dharne M.S."/>
        </authorList>
    </citation>
    <scope>NUCLEOTIDE SEQUENCE</scope>
    <source>
        <strain evidence="12">DSM 25145</strain>
    </source>
</reference>
<keyword evidence="5" id="KW-0547">Nucleotide-binding</keyword>
<evidence type="ECO:0000256" key="8">
    <source>
        <dbReference type="ARBA" id="ARBA00022969"/>
    </source>
</evidence>
<proteinExistence type="predicted"/>
<keyword evidence="10" id="KW-1133">Transmembrane helix</keyword>
<dbReference type="PROSITE" id="PS50109">
    <property type="entry name" value="HIS_KIN"/>
    <property type="match status" value="1"/>
</dbReference>
<dbReference type="Pfam" id="PF13188">
    <property type="entry name" value="PAS_8"/>
    <property type="match status" value="1"/>
</dbReference>
<evidence type="ECO:0000256" key="4">
    <source>
        <dbReference type="ARBA" id="ARBA00022679"/>
    </source>
</evidence>
<feature type="transmembrane region" description="Helical" evidence="10">
    <location>
        <begin position="7"/>
        <end position="25"/>
    </location>
</feature>
<evidence type="ECO:0000313" key="15">
    <source>
        <dbReference type="Proteomes" id="UP000215545"/>
    </source>
</evidence>
<organism evidence="13 14">
    <name type="scientific">Domibacillus enclensis</name>
    <dbReference type="NCBI Taxonomy" id="1017273"/>
    <lineage>
        <taxon>Bacteria</taxon>
        <taxon>Bacillati</taxon>
        <taxon>Bacillota</taxon>
        <taxon>Bacilli</taxon>
        <taxon>Bacillales</taxon>
        <taxon>Bacillaceae</taxon>
        <taxon>Domibacillus</taxon>
    </lineage>
</organism>
<dbReference type="EMBL" id="FTLX01000005">
    <property type="protein sequence ID" value="SIR09233.1"/>
    <property type="molecule type" value="Genomic_DNA"/>
</dbReference>
<dbReference type="SMART" id="SM00388">
    <property type="entry name" value="HisKA"/>
    <property type="match status" value="1"/>
</dbReference>
<dbReference type="InterPro" id="IPR000014">
    <property type="entry name" value="PAS"/>
</dbReference>
<gene>
    <name evidence="12" type="ORF">B1B05_11760</name>
    <name evidence="13" type="ORF">SAMN05443094_105141</name>
</gene>
<dbReference type="Pfam" id="PF00512">
    <property type="entry name" value="HisKA"/>
    <property type="match status" value="1"/>
</dbReference>
<dbReference type="Proteomes" id="UP000186385">
    <property type="component" value="Unassembled WGS sequence"/>
</dbReference>
<keyword evidence="10" id="KW-0812">Transmembrane</keyword>
<evidence type="ECO:0000313" key="13">
    <source>
        <dbReference type="EMBL" id="SIR09233.1"/>
    </source>
</evidence>
<evidence type="ECO:0000256" key="7">
    <source>
        <dbReference type="ARBA" id="ARBA00022840"/>
    </source>
</evidence>
<dbReference type="InterPro" id="IPR003594">
    <property type="entry name" value="HATPase_dom"/>
</dbReference>
<dbReference type="PRINTS" id="PR00344">
    <property type="entry name" value="BCTRLSENSOR"/>
</dbReference>
<dbReference type="SMART" id="SM00091">
    <property type="entry name" value="PAS"/>
    <property type="match status" value="1"/>
</dbReference>
<dbReference type="RefSeq" id="WP_076496296.1">
    <property type="nucleotide sequence ID" value="NZ_FTLX01000005.1"/>
</dbReference>
<keyword evidence="10" id="KW-0472">Membrane</keyword>
<evidence type="ECO:0000256" key="10">
    <source>
        <dbReference type="SAM" id="Phobius"/>
    </source>
</evidence>
<keyword evidence="3" id="KW-0597">Phosphoprotein</keyword>
<evidence type="ECO:0000313" key="14">
    <source>
        <dbReference type="Proteomes" id="UP000186385"/>
    </source>
</evidence>
<evidence type="ECO:0000256" key="3">
    <source>
        <dbReference type="ARBA" id="ARBA00022553"/>
    </source>
</evidence>
<dbReference type="Gene3D" id="1.10.287.130">
    <property type="match status" value="1"/>
</dbReference>
<dbReference type="NCBIfam" id="TIGR00229">
    <property type="entry name" value="sensory_box"/>
    <property type="match status" value="1"/>
</dbReference>
<keyword evidence="4" id="KW-0808">Transferase</keyword>
<dbReference type="GO" id="GO:0000155">
    <property type="term" value="F:phosphorelay sensor kinase activity"/>
    <property type="evidence" value="ECO:0007669"/>
    <property type="project" value="InterPro"/>
</dbReference>
<dbReference type="SUPFAM" id="SSF55785">
    <property type="entry name" value="PYP-like sensor domain (PAS domain)"/>
    <property type="match status" value="1"/>
</dbReference>
<keyword evidence="8" id="KW-0749">Sporulation</keyword>
<dbReference type="InterPro" id="IPR036097">
    <property type="entry name" value="HisK_dim/P_sf"/>
</dbReference>
<keyword evidence="9" id="KW-0902">Two-component regulatory system</keyword>
<dbReference type="SUPFAM" id="SSF47384">
    <property type="entry name" value="Homodimeric domain of signal transducing histidine kinase"/>
    <property type="match status" value="1"/>
</dbReference>
<dbReference type="InterPro" id="IPR005467">
    <property type="entry name" value="His_kinase_dom"/>
</dbReference>
<dbReference type="GO" id="GO:0030435">
    <property type="term" value="P:sporulation resulting in formation of a cellular spore"/>
    <property type="evidence" value="ECO:0007669"/>
    <property type="project" value="UniProtKB-KW"/>
</dbReference>
<dbReference type="STRING" id="1017273.SAMN05443094_105141"/>